<dbReference type="eggNOG" id="KOG4004">
    <property type="taxonomic scope" value="Eukaryota"/>
</dbReference>
<dbReference type="Pfam" id="PF07648">
    <property type="entry name" value="Kazal_2"/>
    <property type="match status" value="1"/>
</dbReference>
<dbReference type="AlphaFoldDB" id="H2ZDF1"/>
<feature type="chain" id="PRO_5003578437" description="Kazal-like domain-containing protein" evidence="8">
    <location>
        <begin position="20"/>
        <end position="349"/>
    </location>
</feature>
<dbReference type="InterPro" id="IPR036058">
    <property type="entry name" value="Kazal_dom_sf"/>
</dbReference>
<dbReference type="GO" id="GO:0050840">
    <property type="term" value="F:extracellular matrix binding"/>
    <property type="evidence" value="ECO:0007669"/>
    <property type="project" value="TreeGrafter"/>
</dbReference>
<dbReference type="OMA" id="CTDELMA"/>
<evidence type="ECO:0000256" key="2">
    <source>
        <dbReference type="ARBA" id="ARBA00022525"/>
    </source>
</evidence>
<dbReference type="GO" id="GO:0005509">
    <property type="term" value="F:calcium ion binding"/>
    <property type="evidence" value="ECO:0007669"/>
    <property type="project" value="InterPro"/>
</dbReference>
<proteinExistence type="predicted"/>
<dbReference type="PROSITE" id="PS50222">
    <property type="entry name" value="EF_HAND_2"/>
    <property type="match status" value="1"/>
</dbReference>
<dbReference type="InterPro" id="IPR011992">
    <property type="entry name" value="EF-hand-dom_pair"/>
</dbReference>
<keyword evidence="3 8" id="KW-0732">Signal</keyword>
<dbReference type="Ensembl" id="ENSCSAVT00000015795.1">
    <property type="protein sequence ID" value="ENSCSAVP00000015617.1"/>
    <property type="gene ID" value="ENSCSAVG00000009177.1"/>
</dbReference>
<dbReference type="InterPro" id="IPR018247">
    <property type="entry name" value="EF_Hand_1_Ca_BS"/>
</dbReference>
<keyword evidence="6" id="KW-0325">Glycoprotein</keyword>
<evidence type="ECO:0000256" key="8">
    <source>
        <dbReference type="SAM" id="SignalP"/>
    </source>
</evidence>
<dbReference type="PANTHER" id="PTHR13866">
    <property type="entry name" value="SPARC OSTEONECTIN"/>
    <property type="match status" value="1"/>
</dbReference>
<evidence type="ECO:0000313" key="11">
    <source>
        <dbReference type="Ensembl" id="ENSCSAVP00000015617.1"/>
    </source>
</evidence>
<dbReference type="Pfam" id="PF10591">
    <property type="entry name" value="SPARC_Ca_bdg"/>
    <property type="match status" value="1"/>
</dbReference>
<dbReference type="InterPro" id="IPR002048">
    <property type="entry name" value="EF_hand_dom"/>
</dbReference>
<keyword evidence="12" id="KW-1185">Reference proteome</keyword>
<evidence type="ECO:0000256" key="1">
    <source>
        <dbReference type="ARBA" id="ARBA00004613"/>
    </source>
</evidence>
<dbReference type="InterPro" id="IPR002350">
    <property type="entry name" value="Kazal_dom"/>
</dbReference>
<dbReference type="FunCoup" id="H2ZDF1">
    <property type="interactions" value="6"/>
</dbReference>
<dbReference type="GO" id="GO:0005615">
    <property type="term" value="C:extracellular space"/>
    <property type="evidence" value="ECO:0007669"/>
    <property type="project" value="TreeGrafter"/>
</dbReference>
<name>H2ZDF1_CIOSA</name>
<dbReference type="PROSITE" id="PS51465">
    <property type="entry name" value="KAZAL_2"/>
    <property type="match status" value="1"/>
</dbReference>
<dbReference type="Proteomes" id="UP000007875">
    <property type="component" value="Unassembled WGS sequence"/>
</dbReference>
<feature type="domain" description="EF-hand" evidence="9">
    <location>
        <begin position="306"/>
        <end position="341"/>
    </location>
</feature>
<reference evidence="11" key="3">
    <citation type="submission" date="2025-09" db="UniProtKB">
        <authorList>
            <consortium name="Ensembl"/>
        </authorList>
    </citation>
    <scope>IDENTIFICATION</scope>
</reference>
<accession>H2ZDF1</accession>
<dbReference type="SMART" id="SM00280">
    <property type="entry name" value="KAZAL"/>
    <property type="match status" value="1"/>
</dbReference>
<dbReference type="GO" id="GO:0005518">
    <property type="term" value="F:collagen binding"/>
    <property type="evidence" value="ECO:0007669"/>
    <property type="project" value="TreeGrafter"/>
</dbReference>
<organism evidence="11 12">
    <name type="scientific">Ciona savignyi</name>
    <name type="common">Pacific transparent sea squirt</name>
    <dbReference type="NCBI Taxonomy" id="51511"/>
    <lineage>
        <taxon>Eukaryota</taxon>
        <taxon>Metazoa</taxon>
        <taxon>Chordata</taxon>
        <taxon>Tunicata</taxon>
        <taxon>Ascidiacea</taxon>
        <taxon>Phlebobranchia</taxon>
        <taxon>Cionidae</taxon>
        <taxon>Ciona</taxon>
    </lineage>
</organism>
<reference evidence="12" key="1">
    <citation type="submission" date="2003-08" db="EMBL/GenBank/DDBJ databases">
        <authorList>
            <person name="Birren B."/>
            <person name="Nusbaum C."/>
            <person name="Abebe A."/>
            <person name="Abouelleil A."/>
            <person name="Adekoya E."/>
            <person name="Ait-zahra M."/>
            <person name="Allen N."/>
            <person name="Allen T."/>
            <person name="An P."/>
            <person name="Anderson M."/>
            <person name="Anderson S."/>
            <person name="Arachchi H."/>
            <person name="Armbruster J."/>
            <person name="Bachantsang P."/>
            <person name="Baldwin J."/>
            <person name="Barry A."/>
            <person name="Bayul T."/>
            <person name="Blitshsteyn B."/>
            <person name="Bloom T."/>
            <person name="Blye J."/>
            <person name="Boguslavskiy L."/>
            <person name="Borowsky M."/>
            <person name="Boukhgalter B."/>
            <person name="Brunache A."/>
            <person name="Butler J."/>
            <person name="Calixte N."/>
            <person name="Calvo S."/>
            <person name="Camarata J."/>
            <person name="Campo K."/>
            <person name="Chang J."/>
            <person name="Cheshatsang Y."/>
            <person name="Citroen M."/>
            <person name="Collymore A."/>
            <person name="Considine T."/>
            <person name="Cook A."/>
            <person name="Cooke P."/>
            <person name="Corum B."/>
            <person name="Cuomo C."/>
            <person name="David R."/>
            <person name="Dawoe T."/>
            <person name="Degray S."/>
            <person name="Dodge S."/>
            <person name="Dooley K."/>
            <person name="Dorje P."/>
            <person name="Dorjee K."/>
            <person name="Dorris L."/>
            <person name="Duffey N."/>
            <person name="Dupes A."/>
            <person name="Elkins T."/>
            <person name="Engels R."/>
            <person name="Erickson J."/>
            <person name="Farina A."/>
            <person name="Faro S."/>
            <person name="Ferreira P."/>
            <person name="Fischer H."/>
            <person name="Fitzgerald M."/>
            <person name="Foley K."/>
            <person name="Gage D."/>
            <person name="Galagan J."/>
            <person name="Gearin G."/>
            <person name="Gnerre S."/>
            <person name="Gnirke A."/>
            <person name="Goyette A."/>
            <person name="Graham J."/>
            <person name="Grandbois E."/>
            <person name="Gyaltsen K."/>
            <person name="Hafez N."/>
            <person name="Hagopian D."/>
            <person name="Hagos B."/>
            <person name="Hall J."/>
            <person name="Hatcher B."/>
            <person name="Heller A."/>
            <person name="Higgins H."/>
            <person name="Honan T."/>
            <person name="Horn A."/>
            <person name="Houde N."/>
            <person name="Hughes L."/>
            <person name="Hulme W."/>
            <person name="Husby E."/>
            <person name="Iliev I."/>
            <person name="Jaffe D."/>
            <person name="Jones C."/>
            <person name="Kamal M."/>
            <person name="Kamat A."/>
            <person name="Kamvysselis M."/>
            <person name="Karlsson E."/>
            <person name="Kells C."/>
            <person name="Kieu A."/>
            <person name="Kisner P."/>
            <person name="Kodira C."/>
            <person name="Kulbokas E."/>
            <person name="Labutti K."/>
            <person name="Lama D."/>
            <person name="Landers T."/>
            <person name="Leger J."/>
            <person name="Levine S."/>
            <person name="Lewis D."/>
            <person name="Lewis T."/>
            <person name="Lindblad-toh K."/>
            <person name="Liu X."/>
            <person name="Lokyitsang T."/>
            <person name="Lokyitsang Y."/>
            <person name="Lucien O."/>
            <person name="Lui A."/>
            <person name="Ma L.J."/>
            <person name="Mabbitt R."/>
            <person name="Macdonald J."/>
            <person name="Maclean C."/>
            <person name="Major J."/>
            <person name="Manning J."/>
            <person name="Marabella R."/>
            <person name="Maru K."/>
            <person name="Matthews C."/>
            <person name="Mauceli E."/>
            <person name="Mccarthy M."/>
            <person name="Mcdonough S."/>
            <person name="Mcghee T."/>
            <person name="Meldrim J."/>
            <person name="Meneus L."/>
            <person name="Mesirov J."/>
            <person name="Mihalev A."/>
            <person name="Mihova T."/>
            <person name="Mikkelsen T."/>
            <person name="Mlenga V."/>
            <person name="Moru K."/>
            <person name="Mozes J."/>
            <person name="Mulrain L."/>
            <person name="Munson G."/>
            <person name="Naylor J."/>
            <person name="Newes C."/>
            <person name="Nguyen C."/>
            <person name="Nguyen N."/>
            <person name="Nguyen T."/>
            <person name="Nicol R."/>
            <person name="Nielsen C."/>
            <person name="Nizzari M."/>
            <person name="Norbu C."/>
            <person name="Norbu N."/>
            <person name="O'donnell P."/>
            <person name="Okoawo O."/>
            <person name="O'leary S."/>
            <person name="Omotosho B."/>
            <person name="O'neill K."/>
            <person name="Osman S."/>
            <person name="Parker S."/>
            <person name="Perrin D."/>
            <person name="Phunkhang P."/>
            <person name="Piqani B."/>
            <person name="Purcell S."/>
            <person name="Rachupka T."/>
            <person name="Ramasamy U."/>
            <person name="Rameau R."/>
            <person name="Ray V."/>
            <person name="Raymond C."/>
            <person name="Retta R."/>
            <person name="Richardson S."/>
            <person name="Rise C."/>
            <person name="Rodriguez J."/>
            <person name="Rogers J."/>
            <person name="Rogov P."/>
            <person name="Rutman M."/>
            <person name="Schupbach R."/>
            <person name="Seaman C."/>
            <person name="Settipalli S."/>
            <person name="Sharpe T."/>
            <person name="Sheridan J."/>
            <person name="Sherpa N."/>
            <person name="Shi J."/>
            <person name="Smirnov S."/>
            <person name="Smith C."/>
            <person name="Sougnez C."/>
            <person name="Spencer B."/>
            <person name="Stalker J."/>
            <person name="Stange-thomann N."/>
            <person name="Stavropoulos S."/>
            <person name="Stetson K."/>
            <person name="Stone C."/>
            <person name="Stone S."/>
            <person name="Stubbs M."/>
            <person name="Talamas J."/>
            <person name="Tchuinga P."/>
            <person name="Tenzing P."/>
            <person name="Tesfaye S."/>
            <person name="Theodore J."/>
            <person name="Thoulutsang Y."/>
            <person name="Topham K."/>
            <person name="Towey S."/>
            <person name="Tsamla T."/>
            <person name="Tsomo N."/>
            <person name="Vallee D."/>
            <person name="Vassiliev H."/>
            <person name="Venkataraman V."/>
            <person name="Vinson J."/>
            <person name="Vo A."/>
            <person name="Wade C."/>
            <person name="Wang S."/>
            <person name="Wangchuk T."/>
            <person name="Wangdi T."/>
            <person name="Whittaker C."/>
            <person name="Wilkinson J."/>
            <person name="Wu Y."/>
            <person name="Wyman D."/>
            <person name="Yadav S."/>
            <person name="Yang S."/>
            <person name="Yang X."/>
            <person name="Yeager S."/>
            <person name="Yee E."/>
            <person name="Young G."/>
            <person name="Zainoun J."/>
            <person name="Zembeck L."/>
            <person name="Zimmer A."/>
            <person name="Zody M."/>
            <person name="Lander E."/>
        </authorList>
    </citation>
    <scope>NUCLEOTIDE SEQUENCE [LARGE SCALE GENOMIC DNA]</scope>
</reference>
<evidence type="ECO:0000256" key="7">
    <source>
        <dbReference type="SAM" id="MobiDB-lite"/>
    </source>
</evidence>
<dbReference type="Pfam" id="PF09289">
    <property type="entry name" value="FOLN"/>
    <property type="match status" value="1"/>
</dbReference>
<keyword evidence="5" id="KW-1015">Disulfide bond</keyword>
<evidence type="ECO:0000259" key="10">
    <source>
        <dbReference type="PROSITE" id="PS51465"/>
    </source>
</evidence>
<evidence type="ECO:0000313" key="12">
    <source>
        <dbReference type="Proteomes" id="UP000007875"/>
    </source>
</evidence>
<feature type="region of interest" description="Disordered" evidence="7">
    <location>
        <begin position="31"/>
        <end position="116"/>
    </location>
</feature>
<dbReference type="InterPro" id="IPR019577">
    <property type="entry name" value="SPARC/Testican_Ca-bd-dom"/>
</dbReference>
<dbReference type="PANTHER" id="PTHR13866:SF14">
    <property type="entry name" value="BM-40"/>
    <property type="match status" value="1"/>
</dbReference>
<protein>
    <recommendedName>
        <fullName evidence="13">Kazal-like domain-containing protein</fullName>
    </recommendedName>
</protein>
<reference evidence="11" key="2">
    <citation type="submission" date="2025-08" db="UniProtKB">
        <authorList>
            <consortium name="Ensembl"/>
        </authorList>
    </citation>
    <scope>IDENTIFICATION</scope>
</reference>
<dbReference type="GeneTree" id="ENSGT00510000046787"/>
<evidence type="ECO:0000256" key="3">
    <source>
        <dbReference type="ARBA" id="ARBA00022729"/>
    </source>
</evidence>
<feature type="compositionally biased region" description="Acidic residues" evidence="7">
    <location>
        <begin position="52"/>
        <end position="101"/>
    </location>
</feature>
<evidence type="ECO:0000256" key="4">
    <source>
        <dbReference type="ARBA" id="ARBA00022837"/>
    </source>
</evidence>
<feature type="compositionally biased region" description="Basic and acidic residues" evidence="7">
    <location>
        <begin position="31"/>
        <end position="40"/>
    </location>
</feature>
<feature type="signal peptide" evidence="8">
    <location>
        <begin position="1"/>
        <end position="19"/>
    </location>
</feature>
<dbReference type="SUPFAM" id="SSF100895">
    <property type="entry name" value="Kazal-type serine protease inhibitors"/>
    <property type="match status" value="1"/>
</dbReference>
<feature type="domain" description="Kazal-like" evidence="10">
    <location>
        <begin position="132"/>
        <end position="195"/>
    </location>
</feature>
<dbReference type="Gene3D" id="1.10.238.10">
    <property type="entry name" value="EF-hand"/>
    <property type="match status" value="1"/>
</dbReference>
<dbReference type="InterPro" id="IPR015369">
    <property type="entry name" value="Follistatin/Osteonectin_EGF"/>
</dbReference>
<dbReference type="SUPFAM" id="SSF47473">
    <property type="entry name" value="EF-hand"/>
    <property type="match status" value="1"/>
</dbReference>
<dbReference type="PROSITE" id="PS00018">
    <property type="entry name" value="EF_HAND_1"/>
    <property type="match status" value="1"/>
</dbReference>
<dbReference type="Gene3D" id="3.30.60.30">
    <property type="match status" value="1"/>
</dbReference>
<dbReference type="InParanoid" id="H2ZDF1"/>
<keyword evidence="4" id="KW-0106">Calcium</keyword>
<feature type="compositionally biased region" description="Polar residues" evidence="7">
    <location>
        <begin position="102"/>
        <end position="113"/>
    </location>
</feature>
<keyword evidence="2" id="KW-0964">Secreted</keyword>
<dbReference type="HOGENOM" id="CLU_047416_0_0_1"/>
<dbReference type="STRING" id="51511.ENSCSAVP00000015617"/>
<evidence type="ECO:0000256" key="5">
    <source>
        <dbReference type="ARBA" id="ARBA00023157"/>
    </source>
</evidence>
<evidence type="ECO:0000256" key="6">
    <source>
        <dbReference type="ARBA" id="ARBA00023180"/>
    </source>
</evidence>
<evidence type="ECO:0000259" key="9">
    <source>
        <dbReference type="PROSITE" id="PS50222"/>
    </source>
</evidence>
<sequence length="349" mass="40394">MKAAIVVCLVLCSVYLTHGQDVVRPDLRTLDEEPDLRSNERVAPTEIRDVAAEDEDIDADDEVDDSEEDADNAPEEEEDESSDDDEGTPDEDSDDDDDDSPTQEQLDANNPVETNPCDLFQCKPGKECYLDDDNQPKCRCITDCEDADSSFSVCGTDNTTYTSECELWRTKCIEKKRKNKSVQHLRLDYYGPCKEILPCEAHELGEYPTRMRSWIKNIYLQLYDEEEEMGGLSEKQRFHGRKLAANRARLQSYEEHHIDLMSREFQKFYPLYKYPIMWKFAELDINPTDKYLNKRELEPLRAPLVPLEHCTDDFFRAADGNHDHQISVYEWAEALGIKEDDIDVNLLVH</sequence>
<comment type="subcellular location">
    <subcellularLocation>
        <location evidence="1">Secreted</location>
    </subcellularLocation>
</comment>
<evidence type="ECO:0008006" key="13">
    <source>
        <dbReference type="Google" id="ProtNLM"/>
    </source>
</evidence>